<reference evidence="2 3" key="1">
    <citation type="submission" date="2021-01" db="EMBL/GenBank/DDBJ databases">
        <title>Whole genome shotgun sequence of Catellatospora chokoriensis NBRC 107358.</title>
        <authorList>
            <person name="Komaki H."/>
            <person name="Tamura T."/>
        </authorList>
    </citation>
    <scope>NUCLEOTIDE SEQUENCE [LARGE SCALE GENOMIC DNA]</scope>
    <source>
        <strain evidence="2 3">NBRC 107358</strain>
    </source>
</reference>
<feature type="region of interest" description="Disordered" evidence="1">
    <location>
        <begin position="1"/>
        <end position="33"/>
    </location>
</feature>
<dbReference type="AlphaFoldDB" id="A0A8J3NP36"/>
<gene>
    <name evidence="2" type="ORF">Cch02nite_02170</name>
</gene>
<protein>
    <submittedName>
        <fullName evidence="2">Uncharacterized protein</fullName>
    </submittedName>
</protein>
<name>A0A8J3NP36_9ACTN</name>
<evidence type="ECO:0000256" key="1">
    <source>
        <dbReference type="SAM" id="MobiDB-lite"/>
    </source>
</evidence>
<organism evidence="2 3">
    <name type="scientific">Catellatospora chokoriensis</name>
    <dbReference type="NCBI Taxonomy" id="310353"/>
    <lineage>
        <taxon>Bacteria</taxon>
        <taxon>Bacillati</taxon>
        <taxon>Actinomycetota</taxon>
        <taxon>Actinomycetes</taxon>
        <taxon>Micromonosporales</taxon>
        <taxon>Micromonosporaceae</taxon>
        <taxon>Catellatospora</taxon>
    </lineage>
</organism>
<dbReference type="Proteomes" id="UP000619293">
    <property type="component" value="Unassembled WGS sequence"/>
</dbReference>
<accession>A0A8J3NP36</accession>
<proteinExistence type="predicted"/>
<keyword evidence="3" id="KW-1185">Reference proteome</keyword>
<comment type="caution">
    <text evidence="2">The sequence shown here is derived from an EMBL/GenBank/DDBJ whole genome shotgun (WGS) entry which is preliminary data.</text>
</comment>
<sequence length="56" mass="6010">MVEHRHGRTRPPDEAGAAPSLTAAERRAAAEAAWDPSQPALRAVRNHLLAVMAATR</sequence>
<evidence type="ECO:0000313" key="2">
    <source>
        <dbReference type="EMBL" id="GIF86773.1"/>
    </source>
</evidence>
<dbReference type="RefSeq" id="WP_191840956.1">
    <property type="nucleotide sequence ID" value="NZ_BAAALB010000004.1"/>
</dbReference>
<evidence type="ECO:0000313" key="3">
    <source>
        <dbReference type="Proteomes" id="UP000619293"/>
    </source>
</evidence>
<dbReference type="EMBL" id="BONG01000001">
    <property type="protein sequence ID" value="GIF86773.1"/>
    <property type="molecule type" value="Genomic_DNA"/>
</dbReference>